<feature type="region of interest" description="Disordered" evidence="1">
    <location>
        <begin position="51"/>
        <end position="71"/>
    </location>
</feature>
<gene>
    <name evidence="2" type="ORF">NDU88_002446</name>
</gene>
<evidence type="ECO:0000256" key="1">
    <source>
        <dbReference type="SAM" id="MobiDB-lite"/>
    </source>
</evidence>
<reference evidence="2" key="1">
    <citation type="journal article" date="2022" name="bioRxiv">
        <title>Sequencing and chromosome-scale assembly of the giantPleurodeles waltlgenome.</title>
        <authorList>
            <person name="Brown T."/>
            <person name="Elewa A."/>
            <person name="Iarovenko S."/>
            <person name="Subramanian E."/>
            <person name="Araus A.J."/>
            <person name="Petzold A."/>
            <person name="Susuki M."/>
            <person name="Suzuki K.-i.T."/>
            <person name="Hayashi T."/>
            <person name="Toyoda A."/>
            <person name="Oliveira C."/>
            <person name="Osipova E."/>
            <person name="Leigh N.D."/>
            <person name="Simon A."/>
            <person name="Yun M.H."/>
        </authorList>
    </citation>
    <scope>NUCLEOTIDE SEQUENCE</scope>
    <source>
        <strain evidence="2">20211129_DDA</strain>
        <tissue evidence="2">Liver</tissue>
    </source>
</reference>
<feature type="compositionally biased region" description="Basic and acidic residues" evidence="1">
    <location>
        <begin position="51"/>
        <end position="62"/>
    </location>
</feature>
<accession>A0AAV7T219</accession>
<comment type="caution">
    <text evidence="2">The sequence shown here is derived from an EMBL/GenBank/DDBJ whole genome shotgun (WGS) entry which is preliminary data.</text>
</comment>
<dbReference type="AlphaFoldDB" id="A0AAV7T219"/>
<sequence length="137" mass="15340">MARYSESQIDPRQEVPTHDPWEEASTPPYSNAKCVKDSCYVVSTSKGHCVARDSESQIDPHQDAPPQVPWEEAGTHPCSALKHITSCCCVGSASEEYCMARDLESQIDLLQEAPSRSIIQYSELCNHDNNVDYSYEQ</sequence>
<evidence type="ECO:0000313" key="3">
    <source>
        <dbReference type="Proteomes" id="UP001066276"/>
    </source>
</evidence>
<feature type="compositionally biased region" description="Basic and acidic residues" evidence="1">
    <location>
        <begin position="9"/>
        <end position="21"/>
    </location>
</feature>
<feature type="region of interest" description="Disordered" evidence="1">
    <location>
        <begin position="1"/>
        <end position="30"/>
    </location>
</feature>
<organism evidence="2 3">
    <name type="scientific">Pleurodeles waltl</name>
    <name type="common">Iberian ribbed newt</name>
    <dbReference type="NCBI Taxonomy" id="8319"/>
    <lineage>
        <taxon>Eukaryota</taxon>
        <taxon>Metazoa</taxon>
        <taxon>Chordata</taxon>
        <taxon>Craniata</taxon>
        <taxon>Vertebrata</taxon>
        <taxon>Euteleostomi</taxon>
        <taxon>Amphibia</taxon>
        <taxon>Batrachia</taxon>
        <taxon>Caudata</taxon>
        <taxon>Salamandroidea</taxon>
        <taxon>Salamandridae</taxon>
        <taxon>Pleurodelinae</taxon>
        <taxon>Pleurodeles</taxon>
    </lineage>
</organism>
<dbReference type="EMBL" id="JANPWB010000007">
    <property type="protein sequence ID" value="KAJ1170572.1"/>
    <property type="molecule type" value="Genomic_DNA"/>
</dbReference>
<proteinExistence type="predicted"/>
<keyword evidence="3" id="KW-1185">Reference proteome</keyword>
<name>A0AAV7T219_PLEWA</name>
<evidence type="ECO:0000313" key="2">
    <source>
        <dbReference type="EMBL" id="KAJ1170572.1"/>
    </source>
</evidence>
<protein>
    <submittedName>
        <fullName evidence="2">Uncharacterized protein</fullName>
    </submittedName>
</protein>
<dbReference type="Proteomes" id="UP001066276">
    <property type="component" value="Chromosome 4_1"/>
</dbReference>